<evidence type="ECO:0000256" key="3">
    <source>
        <dbReference type="ARBA" id="ARBA00020796"/>
    </source>
</evidence>
<evidence type="ECO:0000256" key="1">
    <source>
        <dbReference type="ARBA" id="ARBA00004434"/>
    </source>
</evidence>
<keyword evidence="11" id="KW-0472">Membrane</keyword>
<evidence type="ECO:0000256" key="9">
    <source>
        <dbReference type="ARBA" id="ARBA00023010"/>
    </source>
</evidence>
<keyword evidence="9" id="KW-0811">Translocation</keyword>
<keyword evidence="8" id="KW-1133">Transmembrane helix</keyword>
<dbReference type="InterPro" id="IPR021056">
    <property type="entry name" value="Mt_import_IM_translocase_Tim54"/>
</dbReference>
<evidence type="ECO:0000256" key="11">
    <source>
        <dbReference type="ARBA" id="ARBA00023136"/>
    </source>
</evidence>
<keyword evidence="4" id="KW-0813">Transport</keyword>
<feature type="region of interest" description="Disordered" evidence="12">
    <location>
        <begin position="1"/>
        <end position="30"/>
    </location>
</feature>
<comment type="similarity">
    <text evidence="2">Belongs to the TIM54 family.</text>
</comment>
<evidence type="ECO:0000256" key="8">
    <source>
        <dbReference type="ARBA" id="ARBA00022989"/>
    </source>
</evidence>
<feature type="region of interest" description="Disordered" evidence="12">
    <location>
        <begin position="243"/>
        <end position="265"/>
    </location>
</feature>
<gene>
    <name evidence="13" type="primary">TIM54</name>
    <name evidence="13" type="ORF">HK105_206287</name>
</gene>
<protein>
    <recommendedName>
        <fullName evidence="3">Mitochondrial import inner membrane translocase subunit TIM54</fullName>
    </recommendedName>
</protein>
<feature type="compositionally biased region" description="Low complexity" evidence="12">
    <location>
        <begin position="1"/>
        <end position="24"/>
    </location>
</feature>
<accession>A0ABR4N3X4</accession>
<organism evidence="13 14">
    <name type="scientific">Polyrhizophydium stewartii</name>
    <dbReference type="NCBI Taxonomy" id="2732419"/>
    <lineage>
        <taxon>Eukaryota</taxon>
        <taxon>Fungi</taxon>
        <taxon>Fungi incertae sedis</taxon>
        <taxon>Chytridiomycota</taxon>
        <taxon>Chytridiomycota incertae sedis</taxon>
        <taxon>Chytridiomycetes</taxon>
        <taxon>Rhizophydiales</taxon>
        <taxon>Rhizophydiales incertae sedis</taxon>
        <taxon>Polyrhizophydium</taxon>
    </lineage>
</organism>
<evidence type="ECO:0000256" key="2">
    <source>
        <dbReference type="ARBA" id="ARBA00006355"/>
    </source>
</evidence>
<evidence type="ECO:0000313" key="13">
    <source>
        <dbReference type="EMBL" id="KAL2914194.1"/>
    </source>
</evidence>
<keyword evidence="5" id="KW-0812">Transmembrane</keyword>
<sequence length="394" mass="42459">MSSTGPGSASATAPAEPATPVAPSGSAATEVPAGAGARRLPFKLPSRNWLIFWSVTASIAGLAAFDKWQLRRVRRELAERASVVAEQPLSPDELPRKVVVYIEPTHWARYWFKEYVKPVFDAAALDYDLVEPSHTAKIQAAARDVLWKAREMHADQLAKEEAKRAKAAYRRTWSGAISSYFYVDNDQDNDALLPPGLRLPKYNPATGLVAVGPLAWRNMLLGLSAGNQTVPVTVTETVPVSKTGTAAGPADAGAASDAQASPEETTIVTKTVPSAHSEDNQIHPAVAFPPLGYITGKNQSGWSGFPKRIVGFFRQHVIAGQVGEEALKIVFENTRPFAHGVDERLGAEDLVALPKPPKKDERTEAEVTLDSLNGVAHELAELDKPTSSRLSVYA</sequence>
<keyword evidence="7" id="KW-0653">Protein transport</keyword>
<keyword evidence="14" id="KW-1185">Reference proteome</keyword>
<evidence type="ECO:0000313" key="14">
    <source>
        <dbReference type="Proteomes" id="UP001527925"/>
    </source>
</evidence>
<keyword evidence="6" id="KW-0999">Mitochondrion inner membrane</keyword>
<evidence type="ECO:0000256" key="7">
    <source>
        <dbReference type="ARBA" id="ARBA00022927"/>
    </source>
</evidence>
<reference evidence="13 14" key="1">
    <citation type="submission" date="2023-09" db="EMBL/GenBank/DDBJ databases">
        <title>Pangenome analysis of Batrachochytrium dendrobatidis and related Chytrids.</title>
        <authorList>
            <person name="Yacoub M.N."/>
            <person name="Stajich J.E."/>
            <person name="James T.Y."/>
        </authorList>
    </citation>
    <scope>NUCLEOTIDE SEQUENCE [LARGE SCALE GENOMIC DNA]</scope>
    <source>
        <strain evidence="13 14">JEL0888</strain>
    </source>
</reference>
<comment type="caution">
    <text evidence="13">The sequence shown here is derived from an EMBL/GenBank/DDBJ whole genome shotgun (WGS) entry which is preliminary data.</text>
</comment>
<evidence type="ECO:0000256" key="10">
    <source>
        <dbReference type="ARBA" id="ARBA00023128"/>
    </source>
</evidence>
<name>A0ABR4N3X4_9FUNG</name>
<evidence type="ECO:0000256" key="5">
    <source>
        <dbReference type="ARBA" id="ARBA00022692"/>
    </source>
</evidence>
<evidence type="ECO:0000256" key="6">
    <source>
        <dbReference type="ARBA" id="ARBA00022792"/>
    </source>
</evidence>
<comment type="subcellular location">
    <subcellularLocation>
        <location evidence="1">Mitochondrion inner membrane</location>
        <topology evidence="1">Single-pass membrane protein</topology>
    </subcellularLocation>
</comment>
<proteinExistence type="inferred from homology"/>
<feature type="compositionally biased region" description="Low complexity" evidence="12">
    <location>
        <begin position="243"/>
        <end position="262"/>
    </location>
</feature>
<dbReference type="EMBL" id="JADGIZ020000036">
    <property type="protein sequence ID" value="KAL2914194.1"/>
    <property type="molecule type" value="Genomic_DNA"/>
</dbReference>
<dbReference type="Proteomes" id="UP001527925">
    <property type="component" value="Unassembled WGS sequence"/>
</dbReference>
<evidence type="ECO:0000256" key="4">
    <source>
        <dbReference type="ARBA" id="ARBA00022448"/>
    </source>
</evidence>
<dbReference type="Pfam" id="PF11711">
    <property type="entry name" value="Tim54"/>
    <property type="match status" value="1"/>
</dbReference>
<evidence type="ECO:0000256" key="12">
    <source>
        <dbReference type="SAM" id="MobiDB-lite"/>
    </source>
</evidence>
<keyword evidence="10" id="KW-0496">Mitochondrion</keyword>